<feature type="domain" description="SWIM-type" evidence="2">
    <location>
        <begin position="44"/>
        <end position="80"/>
    </location>
</feature>
<reference evidence="3 4" key="1">
    <citation type="journal article" date="2010" name="Nature">
        <title>Genome sequencing and analysis of the model grass Brachypodium distachyon.</title>
        <authorList>
            <consortium name="International Brachypodium Initiative"/>
        </authorList>
    </citation>
    <scope>NUCLEOTIDE SEQUENCE [LARGE SCALE GENOMIC DNA]</scope>
    <source>
        <strain evidence="3 4">Bd21</strain>
    </source>
</reference>
<keyword evidence="5" id="KW-1185">Reference proteome</keyword>
<reference evidence="3" key="2">
    <citation type="submission" date="2017-06" db="EMBL/GenBank/DDBJ databases">
        <title>WGS assembly of Brachypodium distachyon.</title>
        <authorList>
            <consortium name="The International Brachypodium Initiative"/>
            <person name="Lucas S."/>
            <person name="Harmon-Smith M."/>
            <person name="Lail K."/>
            <person name="Tice H."/>
            <person name="Grimwood J."/>
            <person name="Bruce D."/>
            <person name="Barry K."/>
            <person name="Shu S."/>
            <person name="Lindquist E."/>
            <person name="Wang M."/>
            <person name="Pitluck S."/>
            <person name="Vogel J.P."/>
            <person name="Garvin D.F."/>
            <person name="Mockler T.C."/>
            <person name="Schmutz J."/>
            <person name="Rokhsar D."/>
            <person name="Bevan M.W."/>
        </authorList>
    </citation>
    <scope>NUCLEOTIDE SEQUENCE</scope>
    <source>
        <strain evidence="3">Bd21</strain>
    </source>
</reference>
<dbReference type="OrthoDB" id="681484at2759"/>
<dbReference type="PANTHER" id="PTHR47482">
    <property type="entry name" value="OS11G0632001 PROTEIN"/>
    <property type="match status" value="1"/>
</dbReference>
<dbReference type="PROSITE" id="PS50966">
    <property type="entry name" value="ZF_SWIM"/>
    <property type="match status" value="1"/>
</dbReference>
<name>A0A2K2CPE7_BRADI</name>
<organism evidence="3">
    <name type="scientific">Brachypodium distachyon</name>
    <name type="common">Purple false brome</name>
    <name type="synonym">Trachynia distachya</name>
    <dbReference type="NCBI Taxonomy" id="15368"/>
    <lineage>
        <taxon>Eukaryota</taxon>
        <taxon>Viridiplantae</taxon>
        <taxon>Streptophyta</taxon>
        <taxon>Embryophyta</taxon>
        <taxon>Tracheophyta</taxon>
        <taxon>Spermatophyta</taxon>
        <taxon>Magnoliopsida</taxon>
        <taxon>Liliopsida</taxon>
        <taxon>Poales</taxon>
        <taxon>Poaceae</taxon>
        <taxon>BOP clade</taxon>
        <taxon>Pooideae</taxon>
        <taxon>Stipodae</taxon>
        <taxon>Brachypodieae</taxon>
        <taxon>Brachypodium</taxon>
    </lineage>
</organism>
<gene>
    <name evidence="3" type="ORF">BRADI_4g22166v3</name>
</gene>
<dbReference type="EnsemblPlants" id="PNT63906">
    <property type="protein sequence ID" value="PNT63906"/>
    <property type="gene ID" value="BRADI_4g22166v3"/>
</dbReference>
<dbReference type="Gramene" id="PNT63906">
    <property type="protein sequence ID" value="PNT63906"/>
    <property type="gene ID" value="BRADI_4g22166v3"/>
</dbReference>
<dbReference type="InterPro" id="IPR007527">
    <property type="entry name" value="Znf_SWIM"/>
</dbReference>
<proteinExistence type="predicted"/>
<evidence type="ECO:0000256" key="1">
    <source>
        <dbReference type="PROSITE-ProRule" id="PRU00325"/>
    </source>
</evidence>
<keyword evidence="1" id="KW-0862">Zinc</keyword>
<dbReference type="EMBL" id="CM000883">
    <property type="protein sequence ID" value="PNT63906.1"/>
    <property type="molecule type" value="Genomic_DNA"/>
</dbReference>
<evidence type="ECO:0000313" key="5">
    <source>
        <dbReference type="Proteomes" id="UP000008810"/>
    </source>
</evidence>
<dbReference type="FunCoup" id="A0A2K2CPE7">
    <property type="interactions" value="220"/>
</dbReference>
<accession>A0A2K2CPE7</accession>
<dbReference type="Pfam" id="PF04434">
    <property type="entry name" value="SWIM"/>
    <property type="match status" value="1"/>
</dbReference>
<sequence>MFEQFGASLCDSRQYLLEEVKDGELFIARHSRATEKEKWCKVMFQVRVHKATDLFECECGFFEHSGFLCGHALKVGVTREGVTGG</sequence>
<keyword evidence="1" id="KW-0863">Zinc-finger</keyword>
<dbReference type="InParanoid" id="A0A2K2CPE7"/>
<dbReference type="Proteomes" id="UP000008810">
    <property type="component" value="Chromosome 4"/>
</dbReference>
<evidence type="ECO:0000259" key="2">
    <source>
        <dbReference type="PROSITE" id="PS50966"/>
    </source>
</evidence>
<dbReference type="GO" id="GO:0008270">
    <property type="term" value="F:zinc ion binding"/>
    <property type="evidence" value="ECO:0007669"/>
    <property type="project" value="UniProtKB-KW"/>
</dbReference>
<protein>
    <recommendedName>
        <fullName evidence="2">SWIM-type domain-containing protein</fullName>
    </recommendedName>
</protein>
<dbReference type="PANTHER" id="PTHR47482:SF5">
    <property type="entry name" value="FAR1 DOMAIN-CONTAINING PROTEIN"/>
    <property type="match status" value="1"/>
</dbReference>
<evidence type="ECO:0000313" key="4">
    <source>
        <dbReference type="EnsemblPlants" id="PNT63906"/>
    </source>
</evidence>
<dbReference type="AlphaFoldDB" id="A0A2K2CPE7"/>
<keyword evidence="1" id="KW-0479">Metal-binding</keyword>
<reference evidence="4" key="3">
    <citation type="submission" date="2018-08" db="UniProtKB">
        <authorList>
            <consortium name="EnsemblPlants"/>
        </authorList>
    </citation>
    <scope>IDENTIFICATION</scope>
    <source>
        <strain evidence="4">cv. Bd21</strain>
    </source>
</reference>
<evidence type="ECO:0000313" key="3">
    <source>
        <dbReference type="EMBL" id="PNT63906.1"/>
    </source>
</evidence>